<evidence type="ECO:0000256" key="3">
    <source>
        <dbReference type="ARBA" id="ARBA00022729"/>
    </source>
</evidence>
<accession>A0A4R5PSF0</accession>
<dbReference type="SUPFAM" id="SSF117074">
    <property type="entry name" value="Hypothetical protein PA1324"/>
    <property type="match status" value="1"/>
</dbReference>
<dbReference type="Pfam" id="PF17210">
    <property type="entry name" value="SdrD_B"/>
    <property type="match status" value="1"/>
</dbReference>
<protein>
    <recommendedName>
        <fullName evidence="5">SD-repeat containing protein B domain-containing protein</fullName>
    </recommendedName>
</protein>
<keyword evidence="2" id="KW-0964">Secreted</keyword>
<evidence type="ECO:0000256" key="4">
    <source>
        <dbReference type="SAM" id="MobiDB-lite"/>
    </source>
</evidence>
<comment type="subcellular location">
    <subcellularLocation>
        <location evidence="1">Secreted</location>
    </subcellularLocation>
</comment>
<dbReference type="Gene3D" id="2.60.40.10">
    <property type="entry name" value="Immunoglobulins"/>
    <property type="match status" value="1"/>
</dbReference>
<dbReference type="GO" id="GO:0005576">
    <property type="term" value="C:extracellular region"/>
    <property type="evidence" value="ECO:0007669"/>
    <property type="project" value="UniProtKB-SubCell"/>
</dbReference>
<evidence type="ECO:0000256" key="1">
    <source>
        <dbReference type="ARBA" id="ARBA00004613"/>
    </source>
</evidence>
<sequence>GYSLSPQDRGSDDTLDSDASPTTGVTTAITLTSGQTVANVDAGLWQNGNITGRAFTDLNSDGVRQTGEAVLPG</sequence>
<evidence type="ECO:0000259" key="5">
    <source>
        <dbReference type="Pfam" id="PF17210"/>
    </source>
</evidence>
<evidence type="ECO:0000313" key="7">
    <source>
        <dbReference type="Proteomes" id="UP000295096"/>
    </source>
</evidence>
<dbReference type="AlphaFoldDB" id="A0A4R5PSF0"/>
<dbReference type="RefSeq" id="WP_133293449.1">
    <property type="nucleotide sequence ID" value="NZ_SMSJ01000430.1"/>
</dbReference>
<keyword evidence="3" id="KW-0732">Signal</keyword>
<feature type="domain" description="SD-repeat containing protein B" evidence="5">
    <location>
        <begin position="1"/>
        <end position="44"/>
    </location>
</feature>
<organism evidence="6 7">
    <name type="scientific">Dankookia rubra</name>
    <dbReference type="NCBI Taxonomy" id="1442381"/>
    <lineage>
        <taxon>Bacteria</taxon>
        <taxon>Pseudomonadati</taxon>
        <taxon>Pseudomonadota</taxon>
        <taxon>Alphaproteobacteria</taxon>
        <taxon>Acetobacterales</taxon>
        <taxon>Roseomonadaceae</taxon>
        <taxon>Dankookia</taxon>
    </lineage>
</organism>
<proteinExistence type="predicted"/>
<reference evidence="6 7" key="1">
    <citation type="journal article" date="2016" name="J. Microbiol.">
        <title>Dankookia rubra gen. nov., sp. nov., an alphaproteobacterium isolated from sediment of a shallow stream.</title>
        <authorList>
            <person name="Kim W.H."/>
            <person name="Kim D.H."/>
            <person name="Kang K."/>
            <person name="Ahn T.Y."/>
        </authorList>
    </citation>
    <scope>NUCLEOTIDE SEQUENCE [LARGE SCALE GENOMIC DNA]</scope>
    <source>
        <strain evidence="6 7">JCM30602</strain>
    </source>
</reference>
<feature type="non-terminal residue" evidence="6">
    <location>
        <position position="73"/>
    </location>
</feature>
<dbReference type="InterPro" id="IPR033764">
    <property type="entry name" value="Sdr_B"/>
</dbReference>
<evidence type="ECO:0000313" key="6">
    <source>
        <dbReference type="EMBL" id="TDH48302.1"/>
    </source>
</evidence>
<dbReference type="OrthoDB" id="121544at2"/>
<comment type="caution">
    <text evidence="6">The sequence shown here is derived from an EMBL/GenBank/DDBJ whole genome shotgun (WGS) entry which is preliminary data.</text>
</comment>
<dbReference type="InterPro" id="IPR013783">
    <property type="entry name" value="Ig-like_fold"/>
</dbReference>
<evidence type="ECO:0000256" key="2">
    <source>
        <dbReference type="ARBA" id="ARBA00022525"/>
    </source>
</evidence>
<dbReference type="Proteomes" id="UP000295096">
    <property type="component" value="Unassembled WGS sequence"/>
</dbReference>
<gene>
    <name evidence="6" type="ORF">E2C06_37180</name>
</gene>
<keyword evidence="7" id="KW-1185">Reference proteome</keyword>
<feature type="non-terminal residue" evidence="6">
    <location>
        <position position="1"/>
    </location>
</feature>
<name>A0A4R5PSF0_9PROT</name>
<dbReference type="EMBL" id="SMSJ01000430">
    <property type="protein sequence ID" value="TDH48302.1"/>
    <property type="molecule type" value="Genomic_DNA"/>
</dbReference>
<feature type="region of interest" description="Disordered" evidence="4">
    <location>
        <begin position="1"/>
        <end position="24"/>
    </location>
</feature>